<comment type="caution">
    <text evidence="3">The sequence shown here is derived from an EMBL/GenBank/DDBJ whole genome shotgun (WGS) entry which is preliminary data.</text>
</comment>
<reference evidence="3 4" key="1">
    <citation type="journal article" date="2019" name="Emerg. Microbes Infect.">
        <title>Comprehensive subspecies identification of 175 nontuberculous mycobacteria species based on 7547 genomic profiles.</title>
        <authorList>
            <person name="Matsumoto Y."/>
            <person name="Kinjo T."/>
            <person name="Motooka D."/>
            <person name="Nabeya D."/>
            <person name="Jung N."/>
            <person name="Uechi K."/>
            <person name="Horii T."/>
            <person name="Iida T."/>
            <person name="Fujita J."/>
            <person name="Nakamura S."/>
        </authorList>
    </citation>
    <scope>NUCLEOTIDE SEQUENCE [LARGE SCALE GENOMIC DNA]</scope>
    <source>
        <strain evidence="3 4">JCM 30726</strain>
    </source>
</reference>
<gene>
    <name evidence="3" type="ORF">MTIM_38970</name>
</gene>
<dbReference type="EMBL" id="BLLA01000001">
    <property type="protein sequence ID" value="GFG98018.1"/>
    <property type="molecule type" value="Genomic_DNA"/>
</dbReference>
<keyword evidence="2" id="KW-1133">Transmembrane helix</keyword>
<organism evidence="3 4">
    <name type="scientific">Mycobacterium timonense</name>
    <dbReference type="NCBI Taxonomy" id="701043"/>
    <lineage>
        <taxon>Bacteria</taxon>
        <taxon>Bacillati</taxon>
        <taxon>Actinomycetota</taxon>
        <taxon>Actinomycetes</taxon>
        <taxon>Mycobacteriales</taxon>
        <taxon>Mycobacteriaceae</taxon>
        <taxon>Mycobacterium</taxon>
        <taxon>Mycobacterium avium complex (MAC)</taxon>
    </lineage>
</organism>
<evidence type="ECO:0008006" key="5">
    <source>
        <dbReference type="Google" id="ProtNLM"/>
    </source>
</evidence>
<dbReference type="Proteomes" id="UP000465301">
    <property type="component" value="Unassembled WGS sequence"/>
</dbReference>
<evidence type="ECO:0000313" key="4">
    <source>
        <dbReference type="Proteomes" id="UP000465301"/>
    </source>
</evidence>
<feature type="compositionally biased region" description="Low complexity" evidence="1">
    <location>
        <begin position="95"/>
        <end position="105"/>
    </location>
</feature>
<keyword evidence="2" id="KW-0812">Transmembrane</keyword>
<protein>
    <recommendedName>
        <fullName evidence="5">Transmembrane protein</fullName>
    </recommendedName>
</protein>
<dbReference type="AlphaFoldDB" id="A0A7I9ZAX4"/>
<sequence>MNGVVGGIKGAADGIQQGISKGSKSTTAAAVGLGALGAIGLIEWPVLLAVGGGALVLQRIARQQKESAPPSRAKLTTVPTKPEPEPQTRKSPPQKAATKRAAASKPAKKATGRRAGSAALRSTN</sequence>
<keyword evidence="4" id="KW-1185">Reference proteome</keyword>
<proteinExistence type="predicted"/>
<accession>A0A7I9ZAX4</accession>
<keyword evidence="2" id="KW-0472">Membrane</keyword>
<name>A0A7I9ZAX4_9MYCO</name>
<evidence type="ECO:0000313" key="3">
    <source>
        <dbReference type="EMBL" id="GFG98018.1"/>
    </source>
</evidence>
<feature type="region of interest" description="Disordered" evidence="1">
    <location>
        <begin position="63"/>
        <end position="124"/>
    </location>
</feature>
<feature type="transmembrane region" description="Helical" evidence="2">
    <location>
        <begin position="30"/>
        <end position="57"/>
    </location>
</feature>
<evidence type="ECO:0000256" key="2">
    <source>
        <dbReference type="SAM" id="Phobius"/>
    </source>
</evidence>
<evidence type="ECO:0000256" key="1">
    <source>
        <dbReference type="SAM" id="MobiDB-lite"/>
    </source>
</evidence>